<comment type="similarity">
    <text evidence="1">Belongs to the peptidase A24 family.</text>
</comment>
<evidence type="ECO:0000256" key="1">
    <source>
        <dbReference type="ARBA" id="ARBA00005801"/>
    </source>
</evidence>
<dbReference type="STRING" id="1469948.GCA_000732725_02979"/>
<proteinExistence type="inferred from homology"/>
<protein>
    <submittedName>
        <fullName evidence="4">Type IV leader peptidase family protein</fullName>
    </submittedName>
</protein>
<organism evidence="4 5">
    <name type="scientific">Kineothrix alysoides</name>
    <dbReference type="NCBI Taxonomy" id="1469948"/>
    <lineage>
        <taxon>Bacteria</taxon>
        <taxon>Bacillati</taxon>
        <taxon>Bacillota</taxon>
        <taxon>Clostridia</taxon>
        <taxon>Lachnospirales</taxon>
        <taxon>Lachnospiraceae</taxon>
        <taxon>Kineothrix</taxon>
    </lineage>
</organism>
<dbReference type="OrthoDB" id="5508079at2"/>
<gene>
    <name evidence="4" type="ORF">EDD76_12145</name>
</gene>
<dbReference type="Proteomes" id="UP000295718">
    <property type="component" value="Unassembled WGS sequence"/>
</dbReference>
<keyword evidence="2" id="KW-0472">Membrane</keyword>
<keyword evidence="2" id="KW-0812">Transmembrane</keyword>
<evidence type="ECO:0000313" key="4">
    <source>
        <dbReference type="EMBL" id="TCL54275.1"/>
    </source>
</evidence>
<name>A0A4R1QPL7_9FIRM</name>
<sequence length="191" mass="22016">MYAKKGVMCIIFVILVLLMAAVIMDFFFDKIYNEWILVLFMTGMPYTVWIGGFEGFIKALVSMTIPIFLLYPLFMIGVIGAGDVKLLSVMGSFFTVREIFICVFISFLLGAVFSLLKMAAEKNFLQRLRYLLSYVCDVFKNKEWKLYETHKNEFAQSNEPEKRKERNKGKIHFALPIMLSVMLLKGGIILL</sequence>
<feature type="domain" description="Prepilin type IV endopeptidase peptidase" evidence="3">
    <location>
        <begin position="13"/>
        <end position="115"/>
    </location>
</feature>
<keyword evidence="5" id="KW-1185">Reference proteome</keyword>
<dbReference type="PANTHER" id="PTHR30487">
    <property type="entry name" value="TYPE 4 PREPILIN-LIKE PROTEINS LEADER PEPTIDE-PROCESSING ENZYME"/>
    <property type="match status" value="1"/>
</dbReference>
<comment type="caution">
    <text evidence="4">The sequence shown here is derived from an EMBL/GenBank/DDBJ whole genome shotgun (WGS) entry which is preliminary data.</text>
</comment>
<evidence type="ECO:0000259" key="3">
    <source>
        <dbReference type="Pfam" id="PF01478"/>
    </source>
</evidence>
<dbReference type="GO" id="GO:0006465">
    <property type="term" value="P:signal peptide processing"/>
    <property type="evidence" value="ECO:0007669"/>
    <property type="project" value="TreeGrafter"/>
</dbReference>
<feature type="transmembrane region" description="Helical" evidence="2">
    <location>
        <begin position="34"/>
        <end position="53"/>
    </location>
</feature>
<dbReference type="PANTHER" id="PTHR30487:SF0">
    <property type="entry name" value="PREPILIN LEADER PEPTIDASE_N-METHYLTRANSFERASE-RELATED"/>
    <property type="match status" value="1"/>
</dbReference>
<dbReference type="EMBL" id="SLUO01000021">
    <property type="protein sequence ID" value="TCL54275.1"/>
    <property type="molecule type" value="Genomic_DNA"/>
</dbReference>
<dbReference type="AlphaFoldDB" id="A0A4R1QPL7"/>
<dbReference type="InterPro" id="IPR050882">
    <property type="entry name" value="Prepilin_peptidase/N-MTase"/>
</dbReference>
<dbReference type="InterPro" id="IPR000045">
    <property type="entry name" value="Prepilin_IV_endopep_pep"/>
</dbReference>
<feature type="transmembrane region" description="Helical" evidence="2">
    <location>
        <begin position="171"/>
        <end position="190"/>
    </location>
</feature>
<keyword evidence="2" id="KW-1133">Transmembrane helix</keyword>
<dbReference type="GO" id="GO:0005886">
    <property type="term" value="C:plasma membrane"/>
    <property type="evidence" value="ECO:0007669"/>
    <property type="project" value="TreeGrafter"/>
</dbReference>
<feature type="transmembrane region" description="Helical" evidence="2">
    <location>
        <begin position="94"/>
        <end position="116"/>
    </location>
</feature>
<dbReference type="Pfam" id="PF01478">
    <property type="entry name" value="Peptidase_A24"/>
    <property type="match status" value="1"/>
</dbReference>
<evidence type="ECO:0000256" key="2">
    <source>
        <dbReference type="SAM" id="Phobius"/>
    </source>
</evidence>
<feature type="transmembrane region" description="Helical" evidence="2">
    <location>
        <begin position="60"/>
        <end position="82"/>
    </location>
</feature>
<dbReference type="GO" id="GO:0004190">
    <property type="term" value="F:aspartic-type endopeptidase activity"/>
    <property type="evidence" value="ECO:0007669"/>
    <property type="project" value="InterPro"/>
</dbReference>
<accession>A0A4R1QPL7</accession>
<reference evidence="4 5" key="1">
    <citation type="submission" date="2019-03" db="EMBL/GenBank/DDBJ databases">
        <title>Genomic Encyclopedia of Type Strains, Phase IV (KMG-IV): sequencing the most valuable type-strain genomes for metagenomic binning, comparative biology and taxonomic classification.</title>
        <authorList>
            <person name="Goeker M."/>
        </authorList>
    </citation>
    <scope>NUCLEOTIDE SEQUENCE [LARGE SCALE GENOMIC DNA]</scope>
    <source>
        <strain evidence="4 5">DSM 100556</strain>
    </source>
</reference>
<evidence type="ECO:0000313" key="5">
    <source>
        <dbReference type="Proteomes" id="UP000295718"/>
    </source>
</evidence>
<feature type="transmembrane region" description="Helical" evidence="2">
    <location>
        <begin position="7"/>
        <end position="28"/>
    </location>
</feature>
<dbReference type="Gene3D" id="1.20.120.1220">
    <property type="match status" value="1"/>
</dbReference>